<keyword evidence="7" id="KW-0547">Nucleotide-binding</keyword>
<dbReference type="SUPFAM" id="SSF55874">
    <property type="entry name" value="ATPase domain of HSP90 chaperone/DNA topoisomerase II/histidine kinase"/>
    <property type="match status" value="1"/>
</dbReference>
<keyword evidence="1" id="KW-0808">Transferase</keyword>
<dbReference type="NCBIfam" id="NF047322">
    <property type="entry name" value="HK_morpho_MacS"/>
    <property type="match status" value="1"/>
</dbReference>
<evidence type="ECO:0000256" key="1">
    <source>
        <dbReference type="ARBA" id="ARBA00022679"/>
    </source>
</evidence>
<feature type="transmembrane region" description="Helical" evidence="5">
    <location>
        <begin position="92"/>
        <end position="114"/>
    </location>
</feature>
<name>A0A3M9MJ52_9MICO</name>
<evidence type="ECO:0000256" key="4">
    <source>
        <dbReference type="SAM" id="MobiDB-lite"/>
    </source>
</evidence>
<feature type="transmembrane region" description="Helical" evidence="5">
    <location>
        <begin position="123"/>
        <end position="141"/>
    </location>
</feature>
<dbReference type="InterPro" id="IPR003594">
    <property type="entry name" value="HATPase_dom"/>
</dbReference>
<dbReference type="Proteomes" id="UP000271678">
    <property type="component" value="Unassembled WGS sequence"/>
</dbReference>
<dbReference type="InterPro" id="IPR036890">
    <property type="entry name" value="HATPase_C_sf"/>
</dbReference>
<keyword evidence="5" id="KW-0472">Membrane</keyword>
<dbReference type="Pfam" id="PF02518">
    <property type="entry name" value="HATPase_c"/>
    <property type="match status" value="1"/>
</dbReference>
<dbReference type="EMBL" id="RJJQ01000001">
    <property type="protein sequence ID" value="RNI25516.1"/>
    <property type="molecule type" value="Genomic_DNA"/>
</dbReference>
<accession>A0A3M9MJ52</accession>
<evidence type="ECO:0000313" key="7">
    <source>
        <dbReference type="EMBL" id="RNI25516.1"/>
    </source>
</evidence>
<keyword evidence="7" id="KW-0067">ATP-binding</keyword>
<feature type="domain" description="Histidine kinase/HSP90-like ATPase" evidence="6">
    <location>
        <begin position="329"/>
        <end position="423"/>
    </location>
</feature>
<organism evidence="7 8">
    <name type="scientific">Flexivirga caeni</name>
    <dbReference type="NCBI Taxonomy" id="2294115"/>
    <lineage>
        <taxon>Bacteria</taxon>
        <taxon>Bacillati</taxon>
        <taxon>Actinomycetota</taxon>
        <taxon>Actinomycetes</taxon>
        <taxon>Micrococcales</taxon>
        <taxon>Dermacoccaceae</taxon>
        <taxon>Flexivirga</taxon>
    </lineage>
</organism>
<keyword evidence="3" id="KW-0902">Two-component regulatory system</keyword>
<keyword evidence="5" id="KW-0812">Transmembrane</keyword>
<comment type="caution">
    <text evidence="7">The sequence shown here is derived from an EMBL/GenBank/DDBJ whole genome shotgun (WGS) entry which is preliminary data.</text>
</comment>
<dbReference type="GO" id="GO:0016301">
    <property type="term" value="F:kinase activity"/>
    <property type="evidence" value="ECO:0007669"/>
    <property type="project" value="UniProtKB-KW"/>
</dbReference>
<dbReference type="AlphaFoldDB" id="A0A3M9MJ52"/>
<dbReference type="Gene3D" id="3.30.565.10">
    <property type="entry name" value="Histidine kinase-like ATPase, C-terminal domain"/>
    <property type="match status" value="1"/>
</dbReference>
<gene>
    <name evidence="7" type="ORF">EFY87_01275</name>
</gene>
<dbReference type="GO" id="GO:0005524">
    <property type="term" value="F:ATP binding"/>
    <property type="evidence" value="ECO:0007669"/>
    <property type="project" value="UniProtKB-KW"/>
</dbReference>
<dbReference type="InterPro" id="IPR050482">
    <property type="entry name" value="Sensor_HK_TwoCompSys"/>
</dbReference>
<feature type="transmembrane region" description="Helical" evidence="5">
    <location>
        <begin position="161"/>
        <end position="184"/>
    </location>
</feature>
<sequence>MGEHPDRPGVGQREGPPLGHAVHRAAPGRPVLYGRSVERVVVHIDPDATLPFWRGAQVFRFASVAYAIGAQIVSVRAQAPPGSGIPAYSHPVISWALIALLVIWSGVSGLVYAFELAPRPPTVVIELVITVLLTVSTVWVVRPEYYHHHQSLPSTFWITNAVVSVALLWGPAAGGAAGVGFSLLSLGIEEQFHNLVTDATTPILLTVGVTMGVGARIVSRAQQELSTAVRMQAATKERERLAREVHDGTLQVLALMRRRGADLGGAAGELGRLAGEQEQALRTLISEQATVPGVDDSTDLRTQLQAVIPAGVNFSGPAGAVHLPGSVVTELAAVVRTILDNVARHAGPDAQAFVLLEDLGGEVVLTVRDDGVGIPDGRLAEAEAQGRMGVSKSIRGRMADLGGEAVLETGPDLGTEWELRVPRAGKAG</sequence>
<feature type="region of interest" description="Disordered" evidence="4">
    <location>
        <begin position="1"/>
        <end position="23"/>
    </location>
</feature>
<evidence type="ECO:0000256" key="2">
    <source>
        <dbReference type="ARBA" id="ARBA00022777"/>
    </source>
</evidence>
<dbReference type="PANTHER" id="PTHR24421">
    <property type="entry name" value="NITRATE/NITRITE SENSOR PROTEIN NARX-RELATED"/>
    <property type="match status" value="1"/>
</dbReference>
<protein>
    <submittedName>
        <fullName evidence="7">ATP-binding protein</fullName>
    </submittedName>
</protein>
<dbReference type="PANTHER" id="PTHR24421:SF61">
    <property type="entry name" value="OXYGEN SENSOR HISTIDINE KINASE NREB"/>
    <property type="match status" value="1"/>
</dbReference>
<evidence type="ECO:0000256" key="3">
    <source>
        <dbReference type="ARBA" id="ARBA00023012"/>
    </source>
</evidence>
<evidence type="ECO:0000256" key="5">
    <source>
        <dbReference type="SAM" id="Phobius"/>
    </source>
</evidence>
<keyword evidence="8" id="KW-1185">Reference proteome</keyword>
<keyword evidence="2" id="KW-0418">Kinase</keyword>
<proteinExistence type="predicted"/>
<keyword evidence="5" id="KW-1133">Transmembrane helix</keyword>
<evidence type="ECO:0000259" key="6">
    <source>
        <dbReference type="Pfam" id="PF02518"/>
    </source>
</evidence>
<evidence type="ECO:0000313" key="8">
    <source>
        <dbReference type="Proteomes" id="UP000271678"/>
    </source>
</evidence>
<reference evidence="7 8" key="1">
    <citation type="submission" date="2018-11" db="EMBL/GenBank/DDBJ databases">
        <title>Draft genome of Simplicispira Flexivirga sp. BO-16.</title>
        <authorList>
            <person name="Im W.T."/>
        </authorList>
    </citation>
    <scope>NUCLEOTIDE SEQUENCE [LARGE SCALE GENOMIC DNA]</scope>
    <source>
        <strain evidence="7 8">BO-16</strain>
    </source>
</reference>
<dbReference type="GO" id="GO:0000160">
    <property type="term" value="P:phosphorelay signal transduction system"/>
    <property type="evidence" value="ECO:0007669"/>
    <property type="project" value="UniProtKB-KW"/>
</dbReference>